<dbReference type="PROSITE" id="PS50076">
    <property type="entry name" value="DNAJ_2"/>
    <property type="match status" value="1"/>
</dbReference>
<reference evidence="10" key="1">
    <citation type="journal article" date="2014" name="Nature">
        <title>Elephant shark genome provides unique insights into gnathostome evolution.</title>
        <authorList>
            <consortium name="International Elephant Shark Genome Sequencing Consortium"/>
            <person name="Venkatesh B."/>
            <person name="Lee A.P."/>
            <person name="Ravi V."/>
            <person name="Maurya A.K."/>
            <person name="Lian M.M."/>
            <person name="Swann J.B."/>
            <person name="Ohta Y."/>
            <person name="Flajnik M.F."/>
            <person name="Sutoh Y."/>
            <person name="Kasahara M."/>
            <person name="Hoon S."/>
            <person name="Gangu V."/>
            <person name="Roy S.W."/>
            <person name="Irimia M."/>
            <person name="Korzh V."/>
            <person name="Kondrychyn I."/>
            <person name="Lim Z.W."/>
            <person name="Tay B.H."/>
            <person name="Tohari S."/>
            <person name="Kong K.W."/>
            <person name="Ho S."/>
            <person name="Lorente-Galdos B."/>
            <person name="Quilez J."/>
            <person name="Marques-Bonet T."/>
            <person name="Raney B.J."/>
            <person name="Ingham P.W."/>
            <person name="Tay A."/>
            <person name="Hillier L.W."/>
            <person name="Minx P."/>
            <person name="Boehm T."/>
            <person name="Wilson R.K."/>
            <person name="Brenner S."/>
            <person name="Warren W.C."/>
        </authorList>
    </citation>
    <scope>NUCLEOTIDE SEQUENCE</scope>
    <source>
        <tissue evidence="10">Testis</tissue>
    </source>
</reference>
<evidence type="ECO:0000256" key="1">
    <source>
        <dbReference type="ARBA" id="ARBA00004141"/>
    </source>
</evidence>
<dbReference type="CDD" id="cd06257">
    <property type="entry name" value="DnaJ"/>
    <property type="match status" value="1"/>
</dbReference>
<dbReference type="RefSeq" id="XP_042188573.1">
    <property type="nucleotide sequence ID" value="XM_042332639.1"/>
</dbReference>
<keyword evidence="5" id="KW-0143">Chaperone</keyword>
<protein>
    <recommendedName>
        <fullName evidence="7">DnaJ homolog subfamily C member 25</fullName>
    </recommendedName>
</protein>
<dbReference type="OrthoDB" id="270167at2759"/>
<dbReference type="KEGG" id="cmk:103187159"/>
<organism evidence="10">
    <name type="scientific">Callorhinchus milii</name>
    <name type="common">Ghost shark</name>
    <dbReference type="NCBI Taxonomy" id="7868"/>
    <lineage>
        <taxon>Eukaryota</taxon>
        <taxon>Metazoa</taxon>
        <taxon>Chordata</taxon>
        <taxon>Craniata</taxon>
        <taxon>Vertebrata</taxon>
        <taxon>Chondrichthyes</taxon>
        <taxon>Holocephali</taxon>
        <taxon>Chimaeriformes</taxon>
        <taxon>Callorhinchidae</taxon>
        <taxon>Callorhinchus</taxon>
    </lineage>
</organism>
<comment type="similarity">
    <text evidence="6">Belongs to the DNAJC25 family.</text>
</comment>
<feature type="transmembrane region" description="Helical" evidence="8">
    <location>
        <begin position="241"/>
        <end position="261"/>
    </location>
</feature>
<feature type="domain" description="J" evidence="9">
    <location>
        <begin position="51"/>
        <end position="121"/>
    </location>
</feature>
<dbReference type="FunFam" id="1.10.287.110:FF:000036">
    <property type="entry name" value="dnaJ homolog subfamily C member 25"/>
    <property type="match status" value="1"/>
</dbReference>
<evidence type="ECO:0000256" key="4">
    <source>
        <dbReference type="ARBA" id="ARBA00023136"/>
    </source>
</evidence>
<evidence type="ECO:0000256" key="5">
    <source>
        <dbReference type="ARBA" id="ARBA00023186"/>
    </source>
</evidence>
<dbReference type="SMART" id="SM00271">
    <property type="entry name" value="DnaJ"/>
    <property type="match status" value="1"/>
</dbReference>
<keyword evidence="4 8" id="KW-0472">Membrane</keyword>
<dbReference type="InterPro" id="IPR036869">
    <property type="entry name" value="J_dom_sf"/>
</dbReference>
<dbReference type="CTD" id="548645"/>
<dbReference type="InterPro" id="IPR044632">
    <property type="entry name" value="DNAJC25-like"/>
</dbReference>
<dbReference type="PANTHER" id="PTHR44176">
    <property type="entry name" value="DNAJ HOMOLOG SUBFAMILY C MEMBER 25"/>
    <property type="match status" value="1"/>
</dbReference>
<evidence type="ECO:0000256" key="8">
    <source>
        <dbReference type="SAM" id="Phobius"/>
    </source>
</evidence>
<evidence type="ECO:0000256" key="3">
    <source>
        <dbReference type="ARBA" id="ARBA00022989"/>
    </source>
</evidence>
<comment type="subcellular location">
    <subcellularLocation>
        <location evidence="1">Membrane</location>
        <topology evidence="1">Multi-pass membrane protein</topology>
    </subcellularLocation>
</comment>
<evidence type="ECO:0000256" key="7">
    <source>
        <dbReference type="ARBA" id="ARBA00024246"/>
    </source>
</evidence>
<evidence type="ECO:0000256" key="6">
    <source>
        <dbReference type="ARBA" id="ARBA00024193"/>
    </source>
</evidence>
<dbReference type="InterPro" id="IPR001623">
    <property type="entry name" value="DnaJ_domain"/>
</dbReference>
<dbReference type="GO" id="GO:0005789">
    <property type="term" value="C:endoplasmic reticulum membrane"/>
    <property type="evidence" value="ECO:0007669"/>
    <property type="project" value="TreeGrafter"/>
</dbReference>
<feature type="transmembrane region" description="Helical" evidence="8">
    <location>
        <begin position="145"/>
        <end position="165"/>
    </location>
</feature>
<dbReference type="GO" id="GO:0006457">
    <property type="term" value="P:protein folding"/>
    <property type="evidence" value="ECO:0007669"/>
    <property type="project" value="InterPro"/>
</dbReference>
<evidence type="ECO:0000256" key="2">
    <source>
        <dbReference type="ARBA" id="ARBA00022692"/>
    </source>
</evidence>
<evidence type="ECO:0000259" key="9">
    <source>
        <dbReference type="PROSITE" id="PS50076"/>
    </source>
</evidence>
<proteinExistence type="evidence at transcript level"/>
<dbReference type="PANTHER" id="PTHR44176:SF1">
    <property type="entry name" value="DNAJ HOMOLOG SUBFAMILY C MEMBER 25"/>
    <property type="match status" value="1"/>
</dbReference>
<sequence>MAAAGAGRARPVEERRLPALWLCGLGLLLQAVCLVGRAHGLVEGLYCGQLSCYDVLGVSRETSKSDIARAYRQLARRYHPDRYKPPDTEAQEKPEEKFLLIATAYETLKDDETRKDYDYMLDHPEEFYRHYYHYYKRRLAPKVDVRIVILVTVSAISLFQYYSWWSSYNEAIHYLTTVPKYRIQATEIAKQQGLLNRAKEKGKNRRSKDEIKEEEEEIIRDIIKNNIDIKGGYQKPRLFDILIFQIVLAPYYLCSYVIWYCTWIYRFSIKGEEYGEEEKLYIIRKNMSMSRGQFDSLEDQQKETFLERKLWLKENFEVYKQEQEEELKKKVALDPRWKRYRRWMKTEGPGRLTFIDD</sequence>
<dbReference type="PRINTS" id="PR00625">
    <property type="entry name" value="JDOMAIN"/>
</dbReference>
<keyword evidence="3 8" id="KW-1133">Transmembrane helix</keyword>
<dbReference type="AlphaFoldDB" id="V9KDT5"/>
<keyword evidence="2 8" id="KW-0812">Transmembrane</keyword>
<name>V9KDT5_CALMI</name>
<dbReference type="Pfam" id="PF00226">
    <property type="entry name" value="DnaJ"/>
    <property type="match status" value="1"/>
</dbReference>
<dbReference type="SUPFAM" id="SSF46565">
    <property type="entry name" value="Chaperone J-domain"/>
    <property type="match status" value="1"/>
</dbReference>
<accession>V9KDT5</accession>
<evidence type="ECO:0000313" key="10">
    <source>
        <dbReference type="EMBL" id="AFO95987.1"/>
    </source>
</evidence>
<dbReference type="Gene3D" id="1.10.287.110">
    <property type="entry name" value="DnaJ domain"/>
    <property type="match status" value="1"/>
</dbReference>
<dbReference type="EMBL" id="JW863470">
    <property type="protein sequence ID" value="AFO95987.1"/>
    <property type="molecule type" value="mRNA"/>
</dbReference>
<dbReference type="GeneID" id="103187159"/>